<name>A0A0V1LQW4_9BILA</name>
<organism evidence="1 2">
    <name type="scientific">Trichinella nativa</name>
    <dbReference type="NCBI Taxonomy" id="6335"/>
    <lineage>
        <taxon>Eukaryota</taxon>
        <taxon>Metazoa</taxon>
        <taxon>Ecdysozoa</taxon>
        <taxon>Nematoda</taxon>
        <taxon>Enoplea</taxon>
        <taxon>Dorylaimia</taxon>
        <taxon>Trichinellida</taxon>
        <taxon>Trichinellidae</taxon>
        <taxon>Trichinella</taxon>
    </lineage>
</organism>
<gene>
    <name evidence="1" type="ORF">T02_1776</name>
</gene>
<dbReference type="Proteomes" id="UP000054721">
    <property type="component" value="Unassembled WGS sequence"/>
</dbReference>
<accession>A0A0V1LQW4</accession>
<protein>
    <submittedName>
        <fullName evidence="1">Uncharacterized protein</fullName>
    </submittedName>
</protein>
<evidence type="ECO:0000313" key="1">
    <source>
        <dbReference type="EMBL" id="KRZ61756.1"/>
    </source>
</evidence>
<reference evidence="1 2" key="1">
    <citation type="submission" date="2015-05" db="EMBL/GenBank/DDBJ databases">
        <title>Evolution of Trichinella species and genotypes.</title>
        <authorList>
            <person name="Korhonen P.K."/>
            <person name="Edoardo P."/>
            <person name="Giuseppe L.R."/>
            <person name="Gasser R.B."/>
        </authorList>
    </citation>
    <scope>NUCLEOTIDE SEQUENCE [LARGE SCALE GENOMIC DNA]</scope>
    <source>
        <strain evidence="1">ISS10</strain>
    </source>
</reference>
<comment type="caution">
    <text evidence="1">The sequence shown here is derived from an EMBL/GenBank/DDBJ whole genome shotgun (WGS) entry which is preliminary data.</text>
</comment>
<keyword evidence="2" id="KW-1185">Reference proteome</keyword>
<proteinExistence type="predicted"/>
<sequence length="98" mass="11475">MKAKQKALHSPSNVHRATAYLFRNSKDDQLCFHPLVVYRNFLRKWFTAAEFFSKYLLHVFCCVCFVFNAHCANDDHYCQHLGFKVLLAPTSFICRNAI</sequence>
<dbReference type="AlphaFoldDB" id="A0A0V1LQW4"/>
<dbReference type="EMBL" id="JYDW01000015">
    <property type="protein sequence ID" value="KRZ61756.1"/>
    <property type="molecule type" value="Genomic_DNA"/>
</dbReference>
<evidence type="ECO:0000313" key="2">
    <source>
        <dbReference type="Proteomes" id="UP000054721"/>
    </source>
</evidence>
<dbReference type="OrthoDB" id="10400795at2759"/>